<reference evidence="2 3" key="1">
    <citation type="journal article" date="2010" name="Nat. Biotechnol.">
        <title>Genome sequence of the model mushroom Schizophyllum commune.</title>
        <authorList>
            <person name="Ohm R.A."/>
            <person name="de Jong J.F."/>
            <person name="Lugones L.G."/>
            <person name="Aerts A."/>
            <person name="Kothe E."/>
            <person name="Stajich J.E."/>
            <person name="de Vries R.P."/>
            <person name="Record E."/>
            <person name="Levasseur A."/>
            <person name="Baker S.E."/>
            <person name="Bartholomew K.A."/>
            <person name="Coutinho P.M."/>
            <person name="Erdmann S."/>
            <person name="Fowler T.J."/>
            <person name="Gathman A.C."/>
            <person name="Lombard V."/>
            <person name="Henrissat B."/>
            <person name="Knabe N."/>
            <person name="Kuees U."/>
            <person name="Lilly W.W."/>
            <person name="Lindquist E."/>
            <person name="Lucas S."/>
            <person name="Magnuson J.K."/>
            <person name="Piumi F."/>
            <person name="Raudaskoski M."/>
            <person name="Salamov A."/>
            <person name="Schmutz J."/>
            <person name="Schwarze F.W.M.R."/>
            <person name="vanKuyk P.A."/>
            <person name="Horton J.S."/>
            <person name="Grigoriev I.V."/>
            <person name="Woesten H.A.B."/>
        </authorList>
    </citation>
    <scope>NUCLEOTIDE SEQUENCE [LARGE SCALE GENOMIC DNA]</scope>
    <source>
        <strain evidence="3">H4-8 / FGSC 9210</strain>
    </source>
</reference>
<gene>
    <name evidence="2" type="ORF">SCHCODRAFT_104718</name>
</gene>
<dbReference type="EMBL" id="GL377302">
    <property type="protein sequence ID" value="EFJ04119.1"/>
    <property type="molecule type" value="Genomic_DNA"/>
</dbReference>
<accession>D8PLV1</accession>
<sequence>MPSLDAVLAGFQPFVKSSTTAAAYSSMQDERVHVRAGEIERLNALISVIETAEVPVDHSSDLSARLSASSEHRQAFVNLVEKIAAREQSLIEDGALHQCFTHFSLAQKVLLLYALEKNRSIPEEFVADMNELRGLLSSAIELDYQVGADGLGDPAQHGVVVDAADFVFLTRRACELLAPEVGLRPIEVLEEDGYTFRLDSTDRDTPNVKVVVPAPAHQLRFMRPVGTVQTAEEVQDTHALLEALKGWRAMFQAAYEPILVTYCDAVGPLFIYDTDDYWSDDSDSESDYFACESDTSDSDSESDADTW</sequence>
<dbReference type="InParanoid" id="D8PLV1"/>
<dbReference type="Proteomes" id="UP000007431">
    <property type="component" value="Unassembled WGS sequence"/>
</dbReference>
<dbReference type="VEuPathDB" id="FungiDB:SCHCODRAFT_02683690"/>
<dbReference type="GeneID" id="9585551"/>
<dbReference type="AlphaFoldDB" id="D8PLV1"/>
<dbReference type="HOGENOM" id="CLU_906599_0_0_1"/>
<protein>
    <submittedName>
        <fullName evidence="2">Uncharacterized protein</fullName>
    </submittedName>
</protein>
<feature type="compositionally biased region" description="Acidic residues" evidence="1">
    <location>
        <begin position="294"/>
        <end position="307"/>
    </location>
</feature>
<proteinExistence type="predicted"/>
<feature type="region of interest" description="Disordered" evidence="1">
    <location>
        <begin position="280"/>
        <end position="307"/>
    </location>
</feature>
<evidence type="ECO:0000256" key="1">
    <source>
        <dbReference type="SAM" id="MobiDB-lite"/>
    </source>
</evidence>
<keyword evidence="3" id="KW-1185">Reference proteome</keyword>
<dbReference type="RefSeq" id="XP_003039021.1">
    <property type="nucleotide sequence ID" value="XM_003038975.1"/>
</dbReference>
<name>D8PLV1_SCHCM</name>
<dbReference type="KEGG" id="scm:SCHCO_02683690"/>
<dbReference type="OrthoDB" id="10298448at2759"/>
<feature type="non-terminal residue" evidence="2">
    <location>
        <position position="307"/>
    </location>
</feature>
<evidence type="ECO:0000313" key="3">
    <source>
        <dbReference type="Proteomes" id="UP000007431"/>
    </source>
</evidence>
<evidence type="ECO:0000313" key="2">
    <source>
        <dbReference type="EMBL" id="EFJ04119.1"/>
    </source>
</evidence>
<organism evidence="3">
    <name type="scientific">Schizophyllum commune (strain H4-8 / FGSC 9210)</name>
    <name type="common">Split gill fungus</name>
    <dbReference type="NCBI Taxonomy" id="578458"/>
    <lineage>
        <taxon>Eukaryota</taxon>
        <taxon>Fungi</taxon>
        <taxon>Dikarya</taxon>
        <taxon>Basidiomycota</taxon>
        <taxon>Agaricomycotina</taxon>
        <taxon>Agaricomycetes</taxon>
        <taxon>Agaricomycetidae</taxon>
        <taxon>Agaricales</taxon>
        <taxon>Schizophyllaceae</taxon>
        <taxon>Schizophyllum</taxon>
    </lineage>
</organism>